<protein>
    <submittedName>
        <fullName evidence="2">Uncharacterized protein</fullName>
    </submittedName>
</protein>
<sequence>MAAVFRRRKVQFPFSSFCLEATDRFSQTRSLFIALCCHRVRGILFNVTPILPTKPSMCGKSGYNASKLMTAYMFSLHHFRSSERIASQTSVQLTATNRA</sequence>
<name>A0A085M5E0_9BILA</name>
<evidence type="ECO:0000313" key="2">
    <source>
        <dbReference type="EMBL" id="KFD52436.1"/>
    </source>
</evidence>
<dbReference type="EMBL" id="KL363227">
    <property type="protein sequence ID" value="KFD52432.1"/>
    <property type="molecule type" value="Genomic_DNA"/>
</dbReference>
<evidence type="ECO:0000313" key="1">
    <source>
        <dbReference type="EMBL" id="KFD52432.1"/>
    </source>
</evidence>
<gene>
    <name evidence="1" type="ORF">M513_06629</name>
    <name evidence="2" type="ORF">M513_06633</name>
    <name evidence="3" type="ORF">M514_18830</name>
</gene>
<dbReference type="Proteomes" id="UP000030758">
    <property type="component" value="Unassembled WGS sequence"/>
</dbReference>
<evidence type="ECO:0000313" key="3">
    <source>
        <dbReference type="EMBL" id="KFD69027.1"/>
    </source>
</evidence>
<reference evidence="2 4" key="1">
    <citation type="journal article" date="2014" name="Nat. Genet.">
        <title>Genome and transcriptome of the porcine whipworm Trichuris suis.</title>
        <authorList>
            <person name="Jex A.R."/>
            <person name="Nejsum P."/>
            <person name="Schwarz E.M."/>
            <person name="Hu L."/>
            <person name="Young N.D."/>
            <person name="Hall R.S."/>
            <person name="Korhonen P.K."/>
            <person name="Liao S."/>
            <person name="Thamsborg S."/>
            <person name="Xia J."/>
            <person name="Xu P."/>
            <person name="Wang S."/>
            <person name="Scheerlinck J.P."/>
            <person name="Hofmann A."/>
            <person name="Sternberg P.W."/>
            <person name="Wang J."/>
            <person name="Gasser R.B."/>
        </authorList>
    </citation>
    <scope>NUCLEOTIDE SEQUENCE [LARGE SCALE GENOMIC DNA]</scope>
    <source>
        <strain evidence="3">DCEP-RM93F</strain>
        <strain evidence="2">DCEP-RM93M</strain>
    </source>
</reference>
<organism evidence="2 4">
    <name type="scientific">Trichuris suis</name>
    <name type="common">pig whipworm</name>
    <dbReference type="NCBI Taxonomy" id="68888"/>
    <lineage>
        <taxon>Eukaryota</taxon>
        <taxon>Metazoa</taxon>
        <taxon>Ecdysozoa</taxon>
        <taxon>Nematoda</taxon>
        <taxon>Enoplea</taxon>
        <taxon>Dorylaimia</taxon>
        <taxon>Trichinellida</taxon>
        <taxon>Trichuridae</taxon>
        <taxon>Trichuris</taxon>
    </lineage>
</organism>
<evidence type="ECO:0000313" key="4">
    <source>
        <dbReference type="Proteomes" id="UP000030764"/>
    </source>
</evidence>
<keyword evidence="4" id="KW-1185">Reference proteome</keyword>
<accession>A0A085M5E0</accession>
<dbReference type="EMBL" id="KL367499">
    <property type="protein sequence ID" value="KFD69027.1"/>
    <property type="molecule type" value="Genomic_DNA"/>
</dbReference>
<dbReference type="EMBL" id="KL363227">
    <property type="protein sequence ID" value="KFD52436.1"/>
    <property type="molecule type" value="Genomic_DNA"/>
</dbReference>
<dbReference type="AlphaFoldDB" id="A0A085M5E0"/>
<proteinExistence type="predicted"/>
<dbReference type="Proteomes" id="UP000030764">
    <property type="component" value="Unassembled WGS sequence"/>
</dbReference>